<dbReference type="PANTHER" id="PTHR30273">
    <property type="entry name" value="PERIPLASMIC SIGNAL SENSOR AND SIGMA FACTOR ACTIVATOR FECR-RELATED"/>
    <property type="match status" value="1"/>
</dbReference>
<gene>
    <name evidence="4" type="ORF">SAMN04488101_107141</name>
</gene>
<dbReference type="EMBL" id="FWYB01000007">
    <property type="protein sequence ID" value="SMC98118.1"/>
    <property type="molecule type" value="Genomic_DNA"/>
</dbReference>
<feature type="transmembrane region" description="Helical" evidence="1">
    <location>
        <begin position="69"/>
        <end position="92"/>
    </location>
</feature>
<dbReference type="PANTHER" id="PTHR30273:SF2">
    <property type="entry name" value="PROTEIN FECR"/>
    <property type="match status" value="1"/>
</dbReference>
<dbReference type="RefSeq" id="WP_084289999.1">
    <property type="nucleotide sequence ID" value="NZ_FWYB01000007.1"/>
</dbReference>
<dbReference type="Proteomes" id="UP000192678">
    <property type="component" value="Unassembled WGS sequence"/>
</dbReference>
<keyword evidence="1" id="KW-0472">Membrane</keyword>
<keyword evidence="1" id="KW-1133">Transmembrane helix</keyword>
<evidence type="ECO:0000256" key="1">
    <source>
        <dbReference type="SAM" id="Phobius"/>
    </source>
</evidence>
<keyword evidence="5" id="KW-1185">Reference proteome</keyword>
<dbReference type="Gene3D" id="3.55.50.30">
    <property type="match status" value="1"/>
</dbReference>
<dbReference type="GO" id="GO:0016989">
    <property type="term" value="F:sigma factor antagonist activity"/>
    <property type="evidence" value="ECO:0007669"/>
    <property type="project" value="TreeGrafter"/>
</dbReference>
<proteinExistence type="predicted"/>
<evidence type="ECO:0000259" key="2">
    <source>
        <dbReference type="Pfam" id="PF04773"/>
    </source>
</evidence>
<dbReference type="Gene3D" id="2.60.120.1440">
    <property type="match status" value="1"/>
</dbReference>
<feature type="domain" description="FecR protein" evidence="2">
    <location>
        <begin position="165"/>
        <end position="263"/>
    </location>
</feature>
<reference evidence="4 5" key="1">
    <citation type="submission" date="2017-04" db="EMBL/GenBank/DDBJ databases">
        <authorList>
            <person name="Afonso C.L."/>
            <person name="Miller P.J."/>
            <person name="Scott M.A."/>
            <person name="Spackman E."/>
            <person name="Goraichik I."/>
            <person name="Dimitrov K.M."/>
            <person name="Suarez D.L."/>
            <person name="Swayne D.E."/>
        </authorList>
    </citation>
    <scope>NUCLEOTIDE SEQUENCE [LARGE SCALE GENOMIC DNA]</scope>
    <source>
        <strain evidence="4 5">DSM 19625</strain>
    </source>
</reference>
<evidence type="ECO:0000313" key="4">
    <source>
        <dbReference type="EMBL" id="SMC98118.1"/>
    </source>
</evidence>
<dbReference type="Pfam" id="PF16344">
    <property type="entry name" value="FecR_C"/>
    <property type="match status" value="1"/>
</dbReference>
<accession>A0A1W2DM46</accession>
<organism evidence="4 5">
    <name type="scientific">Pedobacter nyackensis</name>
    <dbReference type="NCBI Taxonomy" id="475255"/>
    <lineage>
        <taxon>Bacteria</taxon>
        <taxon>Pseudomonadati</taxon>
        <taxon>Bacteroidota</taxon>
        <taxon>Sphingobacteriia</taxon>
        <taxon>Sphingobacteriales</taxon>
        <taxon>Sphingobacteriaceae</taxon>
        <taxon>Pedobacter</taxon>
    </lineage>
</organism>
<dbReference type="InterPro" id="IPR006860">
    <property type="entry name" value="FecR"/>
</dbReference>
<sequence>MEIKDPGDLLQKDKEGKCSFEERVLVEMFHTKENVETSALSASELEKFARRVVVRSEVFSSPETKKMTLPLPIIMIAASITIAIVAVTWMLFFMESPVPVAYANDISPGTDTAILTLANGTKINLSEVRGGSLFNESGIEIIKIEDGTLVYKVVESKLNTLEYHTITTPKGGQYKIVLPDGTRVWLNAGSSLTYRTSLKSSLGERKVGLVGEAYFEVIKMKQKMPFIVKTDKQEVLVLGTHFNINSYKDEPDTKTTLLEGSVKVFSKGGDAILKPGQQSVTSSSTIQLSTADIDQAVAWKNGEFMFAKEDLAGIMKKIARWYNVEVVYADQQLENKIFNGTISKFKNVSQVLKMLEKTGEVKFKIEGRRITVMC</sequence>
<dbReference type="STRING" id="475255.SAMN04488101_107141"/>
<feature type="domain" description="Protein FecR C-terminal" evidence="3">
    <location>
        <begin position="303"/>
        <end position="372"/>
    </location>
</feature>
<protein>
    <submittedName>
        <fullName evidence="4">FecR family protein</fullName>
    </submittedName>
</protein>
<dbReference type="InterPro" id="IPR012373">
    <property type="entry name" value="Ferrdict_sens_TM"/>
</dbReference>
<keyword evidence="1" id="KW-0812">Transmembrane</keyword>
<dbReference type="AlphaFoldDB" id="A0A1W2DM46"/>
<name>A0A1W2DM46_9SPHI</name>
<evidence type="ECO:0000259" key="3">
    <source>
        <dbReference type="Pfam" id="PF16344"/>
    </source>
</evidence>
<evidence type="ECO:0000313" key="5">
    <source>
        <dbReference type="Proteomes" id="UP000192678"/>
    </source>
</evidence>
<dbReference type="Pfam" id="PF04773">
    <property type="entry name" value="FecR"/>
    <property type="match status" value="1"/>
</dbReference>
<dbReference type="InterPro" id="IPR032508">
    <property type="entry name" value="FecR_C"/>
</dbReference>
<dbReference type="OrthoDB" id="1099963at2"/>